<name>A0A8T0PGV3_PANVG</name>
<comment type="caution">
    <text evidence="1">The sequence shown here is derived from an EMBL/GenBank/DDBJ whole genome shotgun (WGS) entry which is preliminary data.</text>
</comment>
<gene>
    <name evidence="1" type="ORF">PVAP13_8KG160100</name>
</gene>
<dbReference type="PANTHER" id="PTHR13833:SF78">
    <property type="entry name" value="POTASSIUM TRANSPORTER"/>
    <property type="match status" value="1"/>
</dbReference>
<proteinExistence type="predicted"/>
<dbReference type="InterPro" id="IPR011042">
    <property type="entry name" value="6-blade_b-propeller_TolB-like"/>
</dbReference>
<dbReference type="Proteomes" id="UP000823388">
    <property type="component" value="Chromosome 8K"/>
</dbReference>
<organism evidence="1 2">
    <name type="scientific">Panicum virgatum</name>
    <name type="common">Blackwell switchgrass</name>
    <dbReference type="NCBI Taxonomy" id="38727"/>
    <lineage>
        <taxon>Eukaryota</taxon>
        <taxon>Viridiplantae</taxon>
        <taxon>Streptophyta</taxon>
        <taxon>Embryophyta</taxon>
        <taxon>Tracheophyta</taxon>
        <taxon>Spermatophyta</taxon>
        <taxon>Magnoliopsida</taxon>
        <taxon>Liliopsida</taxon>
        <taxon>Poales</taxon>
        <taxon>Poaceae</taxon>
        <taxon>PACMAD clade</taxon>
        <taxon>Panicoideae</taxon>
        <taxon>Panicodae</taxon>
        <taxon>Paniceae</taxon>
        <taxon>Panicinae</taxon>
        <taxon>Panicum</taxon>
        <taxon>Panicum sect. Hiantes</taxon>
    </lineage>
</organism>
<sequence>MILSHTRFISSPKFGLNIVDSRHKLVAGSPEGFPGHVDGKVREARMNHPKGFTLDDWGNIYVADAMNMAIRKISDTDLSAFLELFSASFSAYPAGGSGNIPGGSVQGNKTVRGLRFSAILS</sequence>
<dbReference type="PANTHER" id="PTHR13833">
    <property type="match status" value="1"/>
</dbReference>
<reference evidence="1" key="1">
    <citation type="submission" date="2020-05" db="EMBL/GenBank/DDBJ databases">
        <title>WGS assembly of Panicum virgatum.</title>
        <authorList>
            <person name="Lovell J.T."/>
            <person name="Jenkins J."/>
            <person name="Shu S."/>
            <person name="Juenger T.E."/>
            <person name="Schmutz J."/>
        </authorList>
    </citation>
    <scope>NUCLEOTIDE SEQUENCE</scope>
    <source>
        <strain evidence="1">AP13</strain>
    </source>
</reference>
<evidence type="ECO:0000313" key="2">
    <source>
        <dbReference type="Proteomes" id="UP000823388"/>
    </source>
</evidence>
<dbReference type="AlphaFoldDB" id="A0A8T0PGV3"/>
<dbReference type="EMBL" id="CM029051">
    <property type="protein sequence ID" value="KAG2561371.1"/>
    <property type="molecule type" value="Genomic_DNA"/>
</dbReference>
<protein>
    <submittedName>
        <fullName evidence="1">Uncharacterized protein</fullName>
    </submittedName>
</protein>
<dbReference type="Gene3D" id="2.120.10.30">
    <property type="entry name" value="TolB, C-terminal domain"/>
    <property type="match status" value="1"/>
</dbReference>
<accession>A0A8T0PGV3</accession>
<keyword evidence="2" id="KW-1185">Reference proteome</keyword>
<evidence type="ECO:0000313" key="1">
    <source>
        <dbReference type="EMBL" id="KAG2561371.1"/>
    </source>
</evidence>